<dbReference type="CDD" id="cd17328">
    <property type="entry name" value="MFS_spinster_like"/>
    <property type="match status" value="1"/>
</dbReference>
<dbReference type="PANTHER" id="PTHR23505">
    <property type="entry name" value="SPINSTER"/>
    <property type="match status" value="1"/>
</dbReference>
<feature type="transmembrane region" description="Helical" evidence="7">
    <location>
        <begin position="140"/>
        <end position="163"/>
    </location>
</feature>
<dbReference type="Proteomes" id="UP001058461">
    <property type="component" value="Chromosome"/>
</dbReference>
<feature type="transmembrane region" description="Helical" evidence="7">
    <location>
        <begin position="408"/>
        <end position="428"/>
    </location>
</feature>
<feature type="transmembrane region" description="Helical" evidence="7">
    <location>
        <begin position="371"/>
        <end position="388"/>
    </location>
</feature>
<organism evidence="9 10">
    <name type="scientific">Marinobacterium rhizophilum</name>
    <dbReference type="NCBI Taxonomy" id="420402"/>
    <lineage>
        <taxon>Bacteria</taxon>
        <taxon>Pseudomonadati</taxon>
        <taxon>Pseudomonadota</taxon>
        <taxon>Gammaproteobacteria</taxon>
        <taxon>Oceanospirillales</taxon>
        <taxon>Oceanospirillaceae</taxon>
        <taxon>Marinobacterium</taxon>
    </lineage>
</organism>
<dbReference type="SUPFAM" id="SSF103473">
    <property type="entry name" value="MFS general substrate transporter"/>
    <property type="match status" value="1"/>
</dbReference>
<dbReference type="InterPro" id="IPR020846">
    <property type="entry name" value="MFS_dom"/>
</dbReference>
<name>A0ABY5HLX3_9GAMM</name>
<dbReference type="InterPro" id="IPR036259">
    <property type="entry name" value="MFS_trans_sf"/>
</dbReference>
<dbReference type="PROSITE" id="PS50850">
    <property type="entry name" value="MFS"/>
    <property type="match status" value="1"/>
</dbReference>
<evidence type="ECO:0000256" key="2">
    <source>
        <dbReference type="ARBA" id="ARBA00022448"/>
    </source>
</evidence>
<keyword evidence="10" id="KW-1185">Reference proteome</keyword>
<evidence type="ECO:0000313" key="9">
    <source>
        <dbReference type="EMBL" id="UTW12257.1"/>
    </source>
</evidence>
<feature type="domain" description="Major facilitator superfamily (MFS) profile" evidence="8">
    <location>
        <begin position="15"/>
        <end position="433"/>
    </location>
</feature>
<protein>
    <submittedName>
        <fullName evidence="9">MFS transporter</fullName>
    </submittedName>
</protein>
<dbReference type="RefSeq" id="WP_255854320.1">
    <property type="nucleotide sequence ID" value="NZ_CP073347.1"/>
</dbReference>
<evidence type="ECO:0000256" key="5">
    <source>
        <dbReference type="ARBA" id="ARBA00023136"/>
    </source>
</evidence>
<dbReference type="InterPro" id="IPR011701">
    <property type="entry name" value="MFS"/>
</dbReference>
<proteinExistence type="predicted"/>
<keyword evidence="2" id="KW-0813">Transport</keyword>
<feature type="transmembrane region" description="Helical" evidence="7">
    <location>
        <begin position="83"/>
        <end position="106"/>
    </location>
</feature>
<evidence type="ECO:0000256" key="4">
    <source>
        <dbReference type="ARBA" id="ARBA00022989"/>
    </source>
</evidence>
<reference evidence="9" key="1">
    <citation type="submission" date="2021-04" db="EMBL/GenBank/DDBJ databases">
        <title>Oceanospirillales bacteria with DddD are important DMSP degraders in coastal seawater.</title>
        <authorList>
            <person name="Liu J."/>
        </authorList>
    </citation>
    <scope>NUCLEOTIDE SEQUENCE</scope>
    <source>
        <strain evidence="9">D13-1</strain>
    </source>
</reference>
<dbReference type="EMBL" id="CP073347">
    <property type="protein sequence ID" value="UTW12257.1"/>
    <property type="molecule type" value="Genomic_DNA"/>
</dbReference>
<feature type="region of interest" description="Disordered" evidence="6">
    <location>
        <begin position="445"/>
        <end position="473"/>
    </location>
</feature>
<sequence length="473" mass="50965">MHLPSPQVTPRSHLTLALLALVYVFSFIDRNVIAIVLEPIKQEFQATDTMMGLLTGLAFAVLYGILGIPLGRMADQGTDRRKMISICCGLWSLATMACGMATSFWQMLAARMAVAVGEAGGMAPSVSLVSDLYPKARRSLAMSIFMLGPQLGLLIAMVAGGYIAQNYGWRATFLFFGIPGVLLAATLWIFTRDPGRGIFDSDEEKRQAKVVSGQKMGPQIAAIFKVRSFVLLCFACGLTGVVGYGYGIWAPTFLLRTYEMPLAQAGFLFGIASGLFAACGAIFSGWFCDKLIVKNTGWQIGLPLIGILLSLPMGIAFLLWPQTSSFQLGGMSIPYAMLFAAGFAFFNSWWPSLTFTAISHLLTSSQRAMGAAFLNLFMTLLGAGFGPLLSGTLSDYYTQSLGPDGLRYALVTVLSLLLVAAALYLLALGPYKRRLIHLDADKVSSPHTLSQPENPSSPNRVCPEPTAYSKSNG</sequence>
<keyword evidence="5 7" id="KW-0472">Membrane</keyword>
<feature type="transmembrane region" description="Helical" evidence="7">
    <location>
        <begin position="50"/>
        <end position="71"/>
    </location>
</feature>
<evidence type="ECO:0000256" key="7">
    <source>
        <dbReference type="SAM" id="Phobius"/>
    </source>
</evidence>
<feature type="transmembrane region" description="Helical" evidence="7">
    <location>
        <begin position="332"/>
        <end position="350"/>
    </location>
</feature>
<feature type="transmembrane region" description="Helical" evidence="7">
    <location>
        <begin position="169"/>
        <end position="190"/>
    </location>
</feature>
<feature type="transmembrane region" description="Helical" evidence="7">
    <location>
        <begin position="267"/>
        <end position="288"/>
    </location>
</feature>
<feature type="transmembrane region" description="Helical" evidence="7">
    <location>
        <begin position="229"/>
        <end position="247"/>
    </location>
</feature>
<evidence type="ECO:0000256" key="6">
    <source>
        <dbReference type="SAM" id="MobiDB-lite"/>
    </source>
</evidence>
<evidence type="ECO:0000313" key="10">
    <source>
        <dbReference type="Proteomes" id="UP001058461"/>
    </source>
</evidence>
<gene>
    <name evidence="9" type="ORF">KDW95_00810</name>
</gene>
<feature type="transmembrane region" description="Helical" evidence="7">
    <location>
        <begin position="112"/>
        <end position="133"/>
    </location>
</feature>
<keyword evidence="4 7" id="KW-1133">Transmembrane helix</keyword>
<feature type="compositionally biased region" description="Polar residues" evidence="6">
    <location>
        <begin position="445"/>
        <end position="459"/>
    </location>
</feature>
<evidence type="ECO:0000256" key="3">
    <source>
        <dbReference type="ARBA" id="ARBA00022692"/>
    </source>
</evidence>
<evidence type="ECO:0000259" key="8">
    <source>
        <dbReference type="PROSITE" id="PS50850"/>
    </source>
</evidence>
<comment type="subcellular location">
    <subcellularLocation>
        <location evidence="1">Membrane</location>
        <topology evidence="1">Multi-pass membrane protein</topology>
    </subcellularLocation>
</comment>
<dbReference type="Gene3D" id="1.20.1250.20">
    <property type="entry name" value="MFS general substrate transporter like domains"/>
    <property type="match status" value="1"/>
</dbReference>
<dbReference type="PANTHER" id="PTHR23505:SF79">
    <property type="entry name" value="PROTEIN SPINSTER"/>
    <property type="match status" value="1"/>
</dbReference>
<accession>A0ABY5HLX3</accession>
<keyword evidence="3 7" id="KW-0812">Transmembrane</keyword>
<evidence type="ECO:0000256" key="1">
    <source>
        <dbReference type="ARBA" id="ARBA00004141"/>
    </source>
</evidence>
<dbReference type="InterPro" id="IPR044770">
    <property type="entry name" value="MFS_spinster-like"/>
</dbReference>
<feature type="transmembrane region" description="Helical" evidence="7">
    <location>
        <begin position="300"/>
        <end position="320"/>
    </location>
</feature>
<dbReference type="Pfam" id="PF07690">
    <property type="entry name" value="MFS_1"/>
    <property type="match status" value="1"/>
</dbReference>